<feature type="compositionally biased region" description="Low complexity" evidence="1">
    <location>
        <begin position="185"/>
        <end position="195"/>
    </location>
</feature>
<sequence>MVTNLGNATAYVAGTGHRPLPKADEHGYRRAHQPRAKKPSGLDWDALTPHCKTCGQKSGQLDNNDTCPTCRGDAPKTTPKTARRHGPYQQLPDDEIERRFTAPASAPDNTRLGADLADLEATDPKVTAAAAALDDATDRITRPDDHVHADALRVDDTPELPTEGKQGQPTTRISAPRVATSADPAEAAGAGSSTAEMKDPAVAQETRPAATAGPTNTSPAYTPEGNLDAQIQHAARVLRDTATHHHPAIKLLRLNAIAAIEALHLFVEMNHPQTPAPAPALPRDGAGAGPDRPAADPEGEAGRRPAARRAPRSRRSSAVTVDEQAIIREYKAGDTAPTIARRHGIGPKRVRDILDRHGIARRDDRATHSGGRNKLHLTDQHRETIVRRYVVDQAAIGKISRDTGHGRHTITAILKDAGVTIRPAAHLARATVLTDTQRAEIVTAYIDGGESSHVLGTRYRIRAETVRQIVVDAGYQVRPRGGEPGTDRLTALGVTAAQVKAWALAQGLIDQIRTGRVPGRLIDAYEQAHPTTTATPDQSGDTAA</sequence>
<dbReference type="EMBL" id="JACHWR010000001">
    <property type="protein sequence ID" value="MBB3041191.1"/>
    <property type="molecule type" value="Genomic_DNA"/>
</dbReference>
<name>A0A7W4Z0V8_9ACTN</name>
<evidence type="ECO:0000313" key="3">
    <source>
        <dbReference type="Proteomes" id="UP000589626"/>
    </source>
</evidence>
<feature type="compositionally biased region" description="Low complexity" evidence="1">
    <location>
        <begin position="282"/>
        <end position="292"/>
    </location>
</feature>
<gene>
    <name evidence="2" type="ORF">FHU40_000992</name>
</gene>
<evidence type="ECO:0000313" key="2">
    <source>
        <dbReference type="EMBL" id="MBB3041191.1"/>
    </source>
</evidence>
<feature type="compositionally biased region" description="Basic residues" evidence="1">
    <location>
        <begin position="305"/>
        <end position="315"/>
    </location>
</feature>
<dbReference type="Gene3D" id="1.10.10.60">
    <property type="entry name" value="Homeodomain-like"/>
    <property type="match status" value="1"/>
</dbReference>
<proteinExistence type="predicted"/>
<dbReference type="RefSeq" id="WP_183591117.1">
    <property type="nucleotide sequence ID" value="NZ_JACHWR010000001.1"/>
</dbReference>
<dbReference type="Proteomes" id="UP000589626">
    <property type="component" value="Unassembled WGS sequence"/>
</dbReference>
<comment type="caution">
    <text evidence="2">The sequence shown here is derived from an EMBL/GenBank/DDBJ whole genome shotgun (WGS) entry which is preliminary data.</text>
</comment>
<accession>A0A7W4Z0V8</accession>
<feature type="compositionally biased region" description="Basic residues" evidence="1">
    <location>
        <begin position="29"/>
        <end position="38"/>
    </location>
</feature>
<feature type="region of interest" description="Disordered" evidence="1">
    <location>
        <begin position="274"/>
        <end position="320"/>
    </location>
</feature>
<feature type="compositionally biased region" description="Polar residues" evidence="1">
    <location>
        <begin position="55"/>
        <end position="67"/>
    </location>
</feature>
<feature type="region of interest" description="Disordered" evidence="1">
    <location>
        <begin position="1"/>
        <end position="95"/>
    </location>
</feature>
<keyword evidence="3" id="KW-1185">Reference proteome</keyword>
<organism evidence="2 3">
    <name type="scientific">Nocardioides soli</name>
    <dbReference type="NCBI Taxonomy" id="1036020"/>
    <lineage>
        <taxon>Bacteria</taxon>
        <taxon>Bacillati</taxon>
        <taxon>Actinomycetota</taxon>
        <taxon>Actinomycetes</taxon>
        <taxon>Propionibacteriales</taxon>
        <taxon>Nocardioidaceae</taxon>
        <taxon>Nocardioides</taxon>
    </lineage>
</organism>
<feature type="compositionally biased region" description="Basic and acidic residues" evidence="1">
    <location>
        <begin position="137"/>
        <end position="156"/>
    </location>
</feature>
<evidence type="ECO:0000256" key="1">
    <source>
        <dbReference type="SAM" id="MobiDB-lite"/>
    </source>
</evidence>
<protein>
    <submittedName>
        <fullName evidence="2">Uncharacterized protein</fullName>
    </submittedName>
</protein>
<dbReference type="AlphaFoldDB" id="A0A7W4Z0V8"/>
<reference evidence="2 3" key="1">
    <citation type="submission" date="2020-08" db="EMBL/GenBank/DDBJ databases">
        <title>Sequencing the genomes of 1000 actinobacteria strains.</title>
        <authorList>
            <person name="Klenk H.-P."/>
        </authorList>
    </citation>
    <scope>NUCLEOTIDE SEQUENCE [LARGE SCALE GENOMIC DNA]</scope>
    <source>
        <strain evidence="2 3">DSM 105498</strain>
    </source>
</reference>
<feature type="region of interest" description="Disordered" evidence="1">
    <location>
        <begin position="137"/>
        <end position="225"/>
    </location>
</feature>